<name>A0A934SNZ5_9RHOB</name>
<protein>
    <submittedName>
        <fullName evidence="3">DUF853 family protein</fullName>
    </submittedName>
</protein>
<proteinExistence type="predicted"/>
<evidence type="ECO:0000313" key="4">
    <source>
        <dbReference type="Proteomes" id="UP000640485"/>
    </source>
</evidence>
<organism evidence="3 4">
    <name type="scientific">Paracoccus caeni</name>
    <dbReference type="NCBI Taxonomy" id="657651"/>
    <lineage>
        <taxon>Bacteria</taxon>
        <taxon>Pseudomonadati</taxon>
        <taxon>Pseudomonadota</taxon>
        <taxon>Alphaproteobacteria</taxon>
        <taxon>Rhodobacterales</taxon>
        <taxon>Paracoccaceae</taxon>
        <taxon>Paracoccus</taxon>
    </lineage>
</organism>
<dbReference type="RefSeq" id="WP_200688916.1">
    <property type="nucleotide sequence ID" value="NZ_JAEPRQ010000009.1"/>
</dbReference>
<dbReference type="SUPFAM" id="SSF52540">
    <property type="entry name" value="P-loop containing nucleoside triphosphate hydrolases"/>
    <property type="match status" value="1"/>
</dbReference>
<evidence type="ECO:0000259" key="2">
    <source>
        <dbReference type="Pfam" id="PF05872"/>
    </source>
</evidence>
<evidence type="ECO:0000256" key="1">
    <source>
        <dbReference type="SAM" id="MobiDB-lite"/>
    </source>
</evidence>
<gene>
    <name evidence="3" type="ORF">JJJ17_17835</name>
</gene>
<reference evidence="3" key="1">
    <citation type="submission" date="2021-01" db="EMBL/GenBank/DDBJ databases">
        <title>Paracoccus amoyensis sp. nov., isolated from the surface seawater along the coast of Xiamen Island, China.</title>
        <authorList>
            <person name="Lyu L."/>
        </authorList>
    </citation>
    <scope>NUCLEOTIDE SEQUENCE</scope>
    <source>
        <strain evidence="3">MJ17</strain>
    </source>
</reference>
<dbReference type="PANTHER" id="PTHR30121">
    <property type="entry name" value="UNCHARACTERIZED PROTEIN YJGR-RELATED"/>
    <property type="match status" value="1"/>
</dbReference>
<feature type="domain" description="Helicase HerA-like C-terminal" evidence="2">
    <location>
        <begin position="22"/>
        <end position="520"/>
    </location>
</feature>
<dbReference type="Pfam" id="PF05872">
    <property type="entry name" value="HerA_C"/>
    <property type="match status" value="1"/>
</dbReference>
<dbReference type="InterPro" id="IPR051162">
    <property type="entry name" value="T4SS_component"/>
</dbReference>
<dbReference type="InterPro" id="IPR027417">
    <property type="entry name" value="P-loop_NTPase"/>
</dbReference>
<feature type="region of interest" description="Disordered" evidence="1">
    <location>
        <begin position="468"/>
        <end position="491"/>
    </location>
</feature>
<feature type="compositionally biased region" description="Basic and acidic residues" evidence="1">
    <location>
        <begin position="468"/>
        <end position="482"/>
    </location>
</feature>
<dbReference type="InterPro" id="IPR033186">
    <property type="entry name" value="HerA_C"/>
</dbReference>
<keyword evidence="4" id="KW-1185">Reference proteome</keyword>
<dbReference type="EMBL" id="JAEPRQ010000009">
    <property type="protein sequence ID" value="MBK4217798.1"/>
    <property type="molecule type" value="Genomic_DNA"/>
</dbReference>
<sequence>MAKVIDDEANTVFVGGGGADHGEAQHLLLKYANRHGLIAGATGTGKTVTLQTLAETLSLAGVPVFLADVKGDLAGLSRPGDPAGKLHEPFQTRATQIGVDLEYQAFPVTFWDVWGEKGHPVRTTPAEMGPLLLSRLMSLTDAQEGVMNIAFRVADEQGLALLDLKDLQAMLVWVGQNASELSLQYGNISPASVGAIQRALLVLENQGGLNLFGEPALELSDILRQDSSGKGVVNILAADRLMNSPRLYATFLLWLLSELFEQLPEVGDPDRPRAAFFFDEAHLLFDDAPKALIDKVEQVARLIRSKGVSVWFISQNPADIPEAVLGQLGNRVQHALRAFTAKDQKALRMAAENYRTNPDFDIAEAIQNVGTGEAVTSLLEAKGVPGIAQKTLVRPPYSRLGPVTDAERAETLAASPMGVKYDKPLDRESAQELLAKRAEDAAKATAAAETDTKGADDLFDMKNEEYKSARRYEPTAREEKPNQQRSRSSDTIMETFGKSLARQLGTKSGQALVRGVLGSLFRGR</sequence>
<dbReference type="CDD" id="cd01127">
    <property type="entry name" value="TrwB_TraG_TraD_VirD4"/>
    <property type="match status" value="1"/>
</dbReference>
<dbReference type="Gene3D" id="3.40.50.300">
    <property type="entry name" value="P-loop containing nucleotide triphosphate hydrolases"/>
    <property type="match status" value="2"/>
</dbReference>
<dbReference type="PANTHER" id="PTHR30121:SF6">
    <property type="entry name" value="SLR6007 PROTEIN"/>
    <property type="match status" value="1"/>
</dbReference>
<dbReference type="Proteomes" id="UP000640485">
    <property type="component" value="Unassembled WGS sequence"/>
</dbReference>
<accession>A0A934SNZ5</accession>
<comment type="caution">
    <text evidence="3">The sequence shown here is derived from an EMBL/GenBank/DDBJ whole genome shotgun (WGS) entry which is preliminary data.</text>
</comment>
<evidence type="ECO:0000313" key="3">
    <source>
        <dbReference type="EMBL" id="MBK4217798.1"/>
    </source>
</evidence>
<dbReference type="AlphaFoldDB" id="A0A934SNZ5"/>